<sequence length="164" mass="19181">MENLSKVHQENVESLHSELQSLEEKINRIESENLKLLSQLKKESLHQDINIKKKSHALKSSQFDHILQAQLQNLQELEKESVNQRLQLCAEIDAQKFASKQNLENVLAKVQSLLDNNNFLKKNHTFRNELQQLYICCCRYKTVRDDVAADDDDADYDFKELNII</sequence>
<organism evidence="2 3">
    <name type="scientific">Lucilia cuprina</name>
    <name type="common">Green bottle fly</name>
    <name type="synonym">Australian sheep blowfly</name>
    <dbReference type="NCBI Taxonomy" id="7375"/>
    <lineage>
        <taxon>Eukaryota</taxon>
        <taxon>Metazoa</taxon>
        <taxon>Ecdysozoa</taxon>
        <taxon>Arthropoda</taxon>
        <taxon>Hexapoda</taxon>
        <taxon>Insecta</taxon>
        <taxon>Pterygota</taxon>
        <taxon>Neoptera</taxon>
        <taxon>Endopterygota</taxon>
        <taxon>Diptera</taxon>
        <taxon>Brachycera</taxon>
        <taxon>Muscomorpha</taxon>
        <taxon>Oestroidea</taxon>
        <taxon>Calliphoridae</taxon>
        <taxon>Luciliinae</taxon>
        <taxon>Lucilia</taxon>
    </lineage>
</organism>
<keyword evidence="1" id="KW-0175">Coiled coil</keyword>
<gene>
    <name evidence="2" type="ORF">FF38_08803</name>
</gene>
<evidence type="ECO:0000256" key="1">
    <source>
        <dbReference type="SAM" id="Coils"/>
    </source>
</evidence>
<name>A0A0L0BS94_LUCCU</name>
<evidence type="ECO:0000313" key="2">
    <source>
        <dbReference type="EMBL" id="KNC22876.1"/>
    </source>
</evidence>
<proteinExistence type="predicted"/>
<feature type="coiled-coil region" evidence="1">
    <location>
        <begin position="67"/>
        <end position="123"/>
    </location>
</feature>
<protein>
    <submittedName>
        <fullName evidence="2">Uncharacterized protein</fullName>
    </submittedName>
</protein>
<feature type="coiled-coil region" evidence="1">
    <location>
        <begin position="5"/>
        <end position="39"/>
    </location>
</feature>
<reference evidence="2 3" key="1">
    <citation type="journal article" date="2015" name="Nat. Commun.">
        <title>Lucilia cuprina genome unlocks parasitic fly biology to underpin future interventions.</title>
        <authorList>
            <person name="Anstead C.A."/>
            <person name="Korhonen P.K."/>
            <person name="Young N.D."/>
            <person name="Hall R.S."/>
            <person name="Jex A.R."/>
            <person name="Murali S.C."/>
            <person name="Hughes D.S."/>
            <person name="Lee S.F."/>
            <person name="Perry T."/>
            <person name="Stroehlein A.J."/>
            <person name="Ansell B.R."/>
            <person name="Breugelmans B."/>
            <person name="Hofmann A."/>
            <person name="Qu J."/>
            <person name="Dugan S."/>
            <person name="Lee S.L."/>
            <person name="Chao H."/>
            <person name="Dinh H."/>
            <person name="Han Y."/>
            <person name="Doddapaneni H.V."/>
            <person name="Worley K.C."/>
            <person name="Muzny D.M."/>
            <person name="Ioannidis P."/>
            <person name="Waterhouse R.M."/>
            <person name="Zdobnov E.M."/>
            <person name="James P.J."/>
            <person name="Bagnall N.H."/>
            <person name="Kotze A.C."/>
            <person name="Gibbs R.A."/>
            <person name="Richards S."/>
            <person name="Batterham P."/>
            <person name="Gasser R.B."/>
        </authorList>
    </citation>
    <scope>NUCLEOTIDE SEQUENCE [LARGE SCALE GENOMIC DNA]</scope>
    <source>
        <strain evidence="2 3">LS</strain>
        <tissue evidence="2">Full body</tissue>
    </source>
</reference>
<dbReference type="Proteomes" id="UP000037069">
    <property type="component" value="Unassembled WGS sequence"/>
</dbReference>
<accession>A0A0L0BS94</accession>
<keyword evidence="3" id="KW-1185">Reference proteome</keyword>
<evidence type="ECO:0000313" key="3">
    <source>
        <dbReference type="Proteomes" id="UP000037069"/>
    </source>
</evidence>
<dbReference type="EMBL" id="JRES01001442">
    <property type="protein sequence ID" value="KNC22876.1"/>
    <property type="molecule type" value="Genomic_DNA"/>
</dbReference>
<dbReference type="AlphaFoldDB" id="A0A0L0BS94"/>
<comment type="caution">
    <text evidence="2">The sequence shown here is derived from an EMBL/GenBank/DDBJ whole genome shotgun (WGS) entry which is preliminary data.</text>
</comment>